<dbReference type="Proteomes" id="UP000192927">
    <property type="component" value="Unassembled WGS sequence"/>
</dbReference>
<dbReference type="Pfam" id="PF07724">
    <property type="entry name" value="AAA_2"/>
    <property type="match status" value="1"/>
</dbReference>
<dbReference type="PANTHER" id="PTHR48102:SF7">
    <property type="entry name" value="ATP-DEPENDENT CLP PROTEASE ATP-BINDING SUBUNIT CLPX-LIKE, MITOCHONDRIAL"/>
    <property type="match status" value="1"/>
</dbReference>
<feature type="region of interest" description="Disordered" evidence="3">
    <location>
        <begin position="44"/>
        <end position="63"/>
    </location>
</feature>
<dbReference type="SMART" id="SM00382">
    <property type="entry name" value="AAA"/>
    <property type="match status" value="1"/>
</dbReference>
<dbReference type="GO" id="GO:0016887">
    <property type="term" value="F:ATP hydrolysis activity"/>
    <property type="evidence" value="ECO:0007669"/>
    <property type="project" value="InterPro"/>
</dbReference>
<feature type="compositionally biased region" description="Low complexity" evidence="3">
    <location>
        <begin position="327"/>
        <end position="340"/>
    </location>
</feature>
<feature type="domain" description="AAA+ ATPase" evidence="4">
    <location>
        <begin position="184"/>
        <end position="381"/>
    </location>
</feature>
<dbReference type="InterPro" id="IPR027417">
    <property type="entry name" value="P-loop_NTPase"/>
</dbReference>
<evidence type="ECO:0000259" key="5">
    <source>
        <dbReference type="SMART" id="SM01086"/>
    </source>
</evidence>
<dbReference type="AlphaFoldDB" id="A0A1W5CWH6"/>
<keyword evidence="2 6" id="KW-0067">ATP-binding</keyword>
<feature type="region of interest" description="Disordered" evidence="3">
    <location>
        <begin position="294"/>
        <end position="340"/>
    </location>
</feature>
<dbReference type="GO" id="GO:0005759">
    <property type="term" value="C:mitochondrial matrix"/>
    <property type="evidence" value="ECO:0007669"/>
    <property type="project" value="TreeGrafter"/>
</dbReference>
<feature type="compositionally biased region" description="Low complexity" evidence="3">
    <location>
        <begin position="44"/>
        <end position="53"/>
    </location>
</feature>
<dbReference type="GO" id="GO:0008233">
    <property type="term" value="F:peptidase activity"/>
    <property type="evidence" value="ECO:0007669"/>
    <property type="project" value="UniProtKB-KW"/>
</dbReference>
<name>A0A1W5CWH6_9LECA</name>
<dbReference type="InterPro" id="IPR003959">
    <property type="entry name" value="ATPase_AAA_core"/>
</dbReference>
<keyword evidence="6" id="KW-0378">Hydrolase</keyword>
<evidence type="ECO:0000256" key="1">
    <source>
        <dbReference type="ARBA" id="ARBA00022741"/>
    </source>
</evidence>
<dbReference type="FunFam" id="1.10.8.60:FF:000138">
    <property type="entry name" value="ATP-dependent Clp protease ATP-binding subunit ClpX"/>
    <property type="match status" value="1"/>
</dbReference>
<accession>A0A1W5CWH6</accession>
<dbReference type="InterPro" id="IPR003593">
    <property type="entry name" value="AAA+_ATPase"/>
</dbReference>
<evidence type="ECO:0000313" key="6">
    <source>
        <dbReference type="EMBL" id="SLM35213.1"/>
    </source>
</evidence>
<protein>
    <submittedName>
        <fullName evidence="6">Atp-dependent clp protease atp-binding subunit</fullName>
    </submittedName>
</protein>
<dbReference type="InterPro" id="IPR050052">
    <property type="entry name" value="ATP-dep_Clp_protease_ClpX"/>
</dbReference>
<dbReference type="InterPro" id="IPR019489">
    <property type="entry name" value="Clp_ATPase_C"/>
</dbReference>
<evidence type="ECO:0000313" key="7">
    <source>
        <dbReference type="Proteomes" id="UP000192927"/>
    </source>
</evidence>
<dbReference type="Gene3D" id="3.40.50.300">
    <property type="entry name" value="P-loop containing nucleotide triphosphate hydrolases"/>
    <property type="match status" value="1"/>
</dbReference>
<keyword evidence="1" id="KW-0547">Nucleotide-binding</keyword>
<organism evidence="6 7">
    <name type="scientific">Lasallia pustulata</name>
    <dbReference type="NCBI Taxonomy" id="136370"/>
    <lineage>
        <taxon>Eukaryota</taxon>
        <taxon>Fungi</taxon>
        <taxon>Dikarya</taxon>
        <taxon>Ascomycota</taxon>
        <taxon>Pezizomycotina</taxon>
        <taxon>Lecanoromycetes</taxon>
        <taxon>OSLEUM clade</taxon>
        <taxon>Umbilicariomycetidae</taxon>
        <taxon>Umbilicariales</taxon>
        <taxon>Umbilicariaceae</taxon>
        <taxon>Lasallia</taxon>
    </lineage>
</organism>
<evidence type="ECO:0000256" key="3">
    <source>
        <dbReference type="SAM" id="MobiDB-lite"/>
    </source>
</evidence>
<keyword evidence="6" id="KW-0645">Protease</keyword>
<dbReference type="SMART" id="SM01086">
    <property type="entry name" value="ClpB_D2-small"/>
    <property type="match status" value="1"/>
</dbReference>
<keyword evidence="7" id="KW-1185">Reference proteome</keyword>
<feature type="region of interest" description="Disordered" evidence="3">
    <location>
        <begin position="378"/>
        <end position="400"/>
    </location>
</feature>
<evidence type="ECO:0000256" key="2">
    <source>
        <dbReference type="ARBA" id="ARBA00022840"/>
    </source>
</evidence>
<sequence length="595" mass="64368">MYKVPQIPLSALYTIMVSPIITIAPQARLSYIALSSIVRSFSTSTPQSSSSQFHRSDFASQPFTGTYEPGQPTGGPLGEASVFGAPRLTPKVLKQHLDQFVVGQERAKKVLSVAVYNHFQRIQELQRREEEEEELYRQQLRRETGERHPLENEYPGQQQTIPLHPPSPSLGAPPIFDPTPLTLEKTNILLLGPSGVGKTLMAKTLARVLSVPFSMSDCTPFTQAGYIGEDAEVCVHRLLAASNYDVARAEQGIICLDEVDKIATAKVSHGKDVGGEGVQQALLKIIEGTTIQVQAKQEKSAPSRSPTGAPHTSYPTNSPLSGGTMGGSSSSTSNTGSPSKGEIYNIRTDNILFIFTGAFVGLQKIILDRISKGSIGFGSPLRSSSSSSSSSTSNDSTPLSLKAGTEERLLFEKHLPFFTSHDPASPAPTSYNPLDLLQPSDLQTYGLIPELVGRIPVSTALAALDEEALVRVLTEPRNSLIRQYEQLFQLSGVELRFTSGALREVARSAGGMGTGARGLRTCVERLLGEAMFEAPGSSIKYIVITAAVALRKVAPVYFARGQQHKLHNLIAAEEEDRTQAKAIPSLTFKYSFDII</sequence>
<dbReference type="Pfam" id="PF10431">
    <property type="entry name" value="ClpB_D2-small"/>
    <property type="match status" value="1"/>
</dbReference>
<dbReference type="GO" id="GO:0005524">
    <property type="term" value="F:ATP binding"/>
    <property type="evidence" value="ECO:0007669"/>
    <property type="project" value="UniProtKB-KW"/>
</dbReference>
<dbReference type="GO" id="GO:0051603">
    <property type="term" value="P:proteolysis involved in protein catabolic process"/>
    <property type="evidence" value="ECO:0007669"/>
    <property type="project" value="TreeGrafter"/>
</dbReference>
<reference evidence="7" key="1">
    <citation type="submission" date="2017-03" db="EMBL/GenBank/DDBJ databases">
        <authorList>
            <person name="Sharma R."/>
            <person name="Thines M."/>
        </authorList>
    </citation>
    <scope>NUCLEOTIDE SEQUENCE [LARGE SCALE GENOMIC DNA]</scope>
</reference>
<feature type="compositionally biased region" description="Low complexity" evidence="3">
    <location>
        <begin position="379"/>
        <end position="400"/>
    </location>
</feature>
<proteinExistence type="predicted"/>
<dbReference type="SUPFAM" id="SSF52540">
    <property type="entry name" value="P-loop containing nucleoside triphosphate hydrolases"/>
    <property type="match status" value="1"/>
</dbReference>
<feature type="region of interest" description="Disordered" evidence="3">
    <location>
        <begin position="141"/>
        <end position="161"/>
    </location>
</feature>
<feature type="domain" description="Clp ATPase C-terminal" evidence="5">
    <location>
        <begin position="464"/>
        <end position="558"/>
    </location>
</feature>
<dbReference type="PANTHER" id="PTHR48102">
    <property type="entry name" value="ATP-DEPENDENT CLP PROTEASE ATP-BINDING SUBUNIT CLPX-LIKE, MITOCHONDRIAL-RELATED"/>
    <property type="match status" value="1"/>
</dbReference>
<feature type="compositionally biased region" description="Basic and acidic residues" evidence="3">
    <location>
        <begin position="141"/>
        <end position="151"/>
    </location>
</feature>
<evidence type="ECO:0000259" key="4">
    <source>
        <dbReference type="SMART" id="SM00382"/>
    </source>
</evidence>
<dbReference type="EMBL" id="FWEW01000590">
    <property type="protein sequence ID" value="SLM35213.1"/>
    <property type="molecule type" value="Genomic_DNA"/>
</dbReference>
<dbReference type="Gene3D" id="1.10.8.60">
    <property type="match status" value="1"/>
</dbReference>